<keyword evidence="1" id="KW-0472">Membrane</keyword>
<keyword evidence="4" id="KW-1185">Reference proteome</keyword>
<gene>
    <name evidence="3" type="ORF">SAMN02910315_01934</name>
</gene>
<keyword evidence="1" id="KW-1133">Transmembrane helix</keyword>
<evidence type="ECO:0000259" key="2">
    <source>
        <dbReference type="Pfam" id="PF12773"/>
    </source>
</evidence>
<dbReference type="EMBL" id="FMXB01000017">
    <property type="protein sequence ID" value="SDA65006.1"/>
    <property type="molecule type" value="Genomic_DNA"/>
</dbReference>
<keyword evidence="1" id="KW-0812">Transmembrane</keyword>
<sequence>MAFEQELMMLEGQIERAQDMDELNYIRLTSEKKYWWTSIFVAGLFYALNGDVGKMIITWIISFFTLGIYALYIIYTSYRDQNEFNNKMEYWILQKSRELKGNPQRNSQASSSAERIGTCPNCGYELAESHKFCPNCGDKVEIKKNKISFCPNCGVKVEDNARFCMECGNKLYEDIQPVKEETVETTSEETSEIEASEVIMLPEKKMNSFFK</sequence>
<evidence type="ECO:0000313" key="3">
    <source>
        <dbReference type="EMBL" id="SDA65006.1"/>
    </source>
</evidence>
<dbReference type="RefSeq" id="WP_149732437.1">
    <property type="nucleotide sequence ID" value="NZ_FMXB01000017.1"/>
</dbReference>
<protein>
    <submittedName>
        <fullName evidence="3">Double zinc ribbon</fullName>
    </submittedName>
</protein>
<evidence type="ECO:0000313" key="4">
    <source>
        <dbReference type="Proteomes" id="UP000323439"/>
    </source>
</evidence>
<dbReference type="AlphaFoldDB" id="A0A1G5X4Y9"/>
<dbReference type="Proteomes" id="UP000323439">
    <property type="component" value="Unassembled WGS sequence"/>
</dbReference>
<dbReference type="OrthoDB" id="74009at2157"/>
<dbReference type="PANTHER" id="PTHR40038:SF1">
    <property type="entry name" value="MEMBRANE-ASSOCIATED PROTEIN TCAA"/>
    <property type="match status" value="1"/>
</dbReference>
<feature type="domain" description="DZANK-type" evidence="2">
    <location>
        <begin position="119"/>
        <end position="168"/>
    </location>
</feature>
<proteinExistence type="predicted"/>
<dbReference type="Pfam" id="PF12773">
    <property type="entry name" value="DZR"/>
    <property type="match status" value="1"/>
</dbReference>
<evidence type="ECO:0000256" key="1">
    <source>
        <dbReference type="SAM" id="Phobius"/>
    </source>
</evidence>
<name>A0A1G5X4Y9_9EURY</name>
<feature type="transmembrane region" description="Helical" evidence="1">
    <location>
        <begin position="34"/>
        <end position="50"/>
    </location>
</feature>
<reference evidence="3 4" key="1">
    <citation type="submission" date="2016-10" db="EMBL/GenBank/DDBJ databases">
        <authorList>
            <person name="Varghese N."/>
            <person name="Submissions S."/>
        </authorList>
    </citation>
    <scope>NUCLEOTIDE SEQUENCE [LARGE SCALE GENOMIC DNA]</scope>
    <source>
        <strain evidence="3 4">DSM 16643</strain>
    </source>
</reference>
<dbReference type="PANTHER" id="PTHR40038">
    <property type="entry name" value="MEMBRANE-ASSOCIATED PROTEIN TCAA"/>
    <property type="match status" value="1"/>
</dbReference>
<accession>A0A1G5X4Y9</accession>
<feature type="transmembrane region" description="Helical" evidence="1">
    <location>
        <begin position="56"/>
        <end position="78"/>
    </location>
</feature>
<dbReference type="InterPro" id="IPR025874">
    <property type="entry name" value="DZR"/>
</dbReference>
<organism evidence="3 4">
    <name type="scientific">Methanobrevibacter millerae</name>
    <dbReference type="NCBI Taxonomy" id="230361"/>
    <lineage>
        <taxon>Archaea</taxon>
        <taxon>Methanobacteriati</taxon>
        <taxon>Methanobacteriota</taxon>
        <taxon>Methanomada group</taxon>
        <taxon>Methanobacteria</taxon>
        <taxon>Methanobacteriales</taxon>
        <taxon>Methanobacteriaceae</taxon>
        <taxon>Methanobrevibacter</taxon>
    </lineage>
</organism>